<name>A0A0P6FCT6_9CRUS</name>
<dbReference type="PANTHER" id="PTHR44086:SF10">
    <property type="entry name" value="THIOSULFATE SULFURTRANSFERASE_RHODANESE-LIKE DOMAIN-CONTAINING PROTEIN 3"/>
    <property type="match status" value="1"/>
</dbReference>
<dbReference type="Gene3D" id="3.40.250.10">
    <property type="entry name" value="Rhodanese-like domain"/>
    <property type="match status" value="1"/>
</dbReference>
<protein>
    <submittedName>
        <fullName evidence="2">Thiosulfate sulfurtransferase/rhodanese domain-containing protein 1</fullName>
    </submittedName>
</protein>
<keyword evidence="4" id="KW-1185">Reference proteome</keyword>
<dbReference type="InterPro" id="IPR036873">
    <property type="entry name" value="Rhodanese-like_dom_sf"/>
</dbReference>
<dbReference type="SMART" id="SM00450">
    <property type="entry name" value="RHOD"/>
    <property type="match status" value="1"/>
</dbReference>
<dbReference type="OrthoDB" id="566238at2759"/>
<sequence>MHFVTRITRRLAQFNSNFSHSIAMAQSTGTLNFEEVRAGLEKKSLIYMDVRNQSELQSDGKAVGSVNLPLPEIIEAFASSDVDFKNKYGFDKPDKSAPLVVGCFAGKRAAAAGEQLTSLGFNNIKVYPGSFSDWKSNGGPISKE</sequence>
<dbReference type="PROSITE" id="PS50206">
    <property type="entry name" value="RHODANESE_3"/>
    <property type="match status" value="1"/>
</dbReference>
<dbReference type="GO" id="GO:0016740">
    <property type="term" value="F:transferase activity"/>
    <property type="evidence" value="ECO:0007669"/>
    <property type="project" value="UniProtKB-KW"/>
</dbReference>
<dbReference type="EMBL" id="GDIQ01065630">
    <property type="protein sequence ID" value="JAN29107.1"/>
    <property type="molecule type" value="Transcribed_RNA"/>
</dbReference>
<dbReference type="PANTHER" id="PTHR44086">
    <property type="entry name" value="THIOSULFATE SULFURTRANSFERASE RDL2, MITOCHONDRIAL-RELATED"/>
    <property type="match status" value="1"/>
</dbReference>
<proteinExistence type="predicted"/>
<evidence type="ECO:0000259" key="1">
    <source>
        <dbReference type="PROSITE" id="PS50206"/>
    </source>
</evidence>
<gene>
    <name evidence="3" type="ORF">OUZ56_014529</name>
</gene>
<evidence type="ECO:0000313" key="2">
    <source>
        <dbReference type="EMBL" id="JAN29107.1"/>
    </source>
</evidence>
<dbReference type="AlphaFoldDB" id="A0A0P6FCT6"/>
<dbReference type="EMBL" id="JAOYFB010000038">
    <property type="protein sequence ID" value="KAK4025461.1"/>
    <property type="molecule type" value="Genomic_DNA"/>
</dbReference>
<evidence type="ECO:0000313" key="3">
    <source>
        <dbReference type="EMBL" id="KAK4025461.1"/>
    </source>
</evidence>
<feature type="domain" description="Rhodanese" evidence="1">
    <location>
        <begin position="41"/>
        <end position="143"/>
    </location>
</feature>
<keyword evidence="2" id="KW-0808">Transferase</keyword>
<organism evidence="2">
    <name type="scientific">Daphnia magna</name>
    <dbReference type="NCBI Taxonomy" id="35525"/>
    <lineage>
        <taxon>Eukaryota</taxon>
        <taxon>Metazoa</taxon>
        <taxon>Ecdysozoa</taxon>
        <taxon>Arthropoda</taxon>
        <taxon>Crustacea</taxon>
        <taxon>Branchiopoda</taxon>
        <taxon>Diplostraca</taxon>
        <taxon>Cladocera</taxon>
        <taxon>Anomopoda</taxon>
        <taxon>Daphniidae</taxon>
        <taxon>Daphnia</taxon>
    </lineage>
</organism>
<dbReference type="Pfam" id="PF00581">
    <property type="entry name" value="Rhodanese"/>
    <property type="match status" value="1"/>
</dbReference>
<dbReference type="EMBL" id="GDIQ01065629">
    <property type="protein sequence ID" value="JAN29108.1"/>
    <property type="molecule type" value="Transcribed_RNA"/>
</dbReference>
<reference evidence="2" key="1">
    <citation type="submission" date="2015-10" db="EMBL/GenBank/DDBJ databases">
        <title>EvidentialGene: Evidence-directed Construction of Complete mRNA Transcriptomes without Genomes.</title>
        <authorList>
            <person name="Gilbert D.G."/>
        </authorList>
    </citation>
    <scope>NUCLEOTIDE SEQUENCE</scope>
</reference>
<dbReference type="SUPFAM" id="SSF52821">
    <property type="entry name" value="Rhodanese/Cell cycle control phosphatase"/>
    <property type="match status" value="1"/>
</dbReference>
<evidence type="ECO:0000313" key="4">
    <source>
        <dbReference type="Proteomes" id="UP001234178"/>
    </source>
</evidence>
<dbReference type="Proteomes" id="UP001234178">
    <property type="component" value="Unassembled WGS sequence"/>
</dbReference>
<accession>A0A0P6FCT6</accession>
<reference evidence="3 4" key="2">
    <citation type="journal article" date="2023" name="Nucleic Acids Res.">
        <title>The hologenome of Daphnia magna reveals possible DNA methylation and microbiome-mediated evolution of the host genome.</title>
        <authorList>
            <person name="Chaturvedi A."/>
            <person name="Li X."/>
            <person name="Dhandapani V."/>
            <person name="Marshall H."/>
            <person name="Kissane S."/>
            <person name="Cuenca-Cambronero M."/>
            <person name="Asole G."/>
            <person name="Calvet F."/>
            <person name="Ruiz-Romero M."/>
            <person name="Marangio P."/>
            <person name="Guigo R."/>
            <person name="Rago D."/>
            <person name="Mirbahai L."/>
            <person name="Eastwood N."/>
            <person name="Colbourne J.K."/>
            <person name="Zhou J."/>
            <person name="Mallon E."/>
            <person name="Orsini L."/>
        </authorList>
    </citation>
    <scope>NUCLEOTIDE SEQUENCE [LARGE SCALE GENOMIC DNA]</scope>
    <source>
        <strain evidence="3">LRV0_1</strain>
    </source>
</reference>
<dbReference type="InterPro" id="IPR001763">
    <property type="entry name" value="Rhodanese-like_dom"/>
</dbReference>